<keyword evidence="1" id="KW-0812">Transmembrane</keyword>
<keyword evidence="1" id="KW-1133">Transmembrane helix</keyword>
<name>A0ABW2AX59_9MICO</name>
<proteinExistence type="predicted"/>
<dbReference type="RefSeq" id="WP_377824834.1">
    <property type="nucleotide sequence ID" value="NZ_JBHSWJ010000002.1"/>
</dbReference>
<evidence type="ECO:0000313" key="3">
    <source>
        <dbReference type="EMBL" id="MFC6715604.1"/>
    </source>
</evidence>
<feature type="signal peptide" evidence="2">
    <location>
        <begin position="1"/>
        <end position="17"/>
    </location>
</feature>
<evidence type="ECO:0000313" key="4">
    <source>
        <dbReference type="Proteomes" id="UP001596356"/>
    </source>
</evidence>
<feature type="transmembrane region" description="Helical" evidence="1">
    <location>
        <begin position="104"/>
        <end position="124"/>
    </location>
</feature>
<gene>
    <name evidence="3" type="ORF">ACFQBT_17970</name>
</gene>
<keyword evidence="1" id="KW-0472">Membrane</keyword>
<sequence>MVIASVALFGNAMGLQAATSNARRHGRFDAGDVVGWLMTSVVLGGIWGWFMHLATRQKSLLWDEPADRQAAVNHALEIGQLDEDPELRALEFRVAAQRYRGHRFVLCWVAVVLLICLGGTGGSASPASTRRRRDIASSWFSLSGW</sequence>
<dbReference type="EMBL" id="JBHSWJ010000002">
    <property type="protein sequence ID" value="MFC6715604.1"/>
    <property type="molecule type" value="Genomic_DNA"/>
</dbReference>
<feature type="transmembrane region" description="Helical" evidence="1">
    <location>
        <begin position="33"/>
        <end position="50"/>
    </location>
</feature>
<comment type="caution">
    <text evidence="3">The sequence shown here is derived from an EMBL/GenBank/DDBJ whole genome shotgun (WGS) entry which is preliminary data.</text>
</comment>
<protein>
    <submittedName>
        <fullName evidence="3">Uncharacterized protein</fullName>
    </submittedName>
</protein>
<reference evidence="4" key="1">
    <citation type="journal article" date="2019" name="Int. J. Syst. Evol. Microbiol.">
        <title>The Global Catalogue of Microorganisms (GCM) 10K type strain sequencing project: providing services to taxonomists for standard genome sequencing and annotation.</title>
        <authorList>
            <consortium name="The Broad Institute Genomics Platform"/>
            <consortium name="The Broad Institute Genome Sequencing Center for Infectious Disease"/>
            <person name="Wu L."/>
            <person name="Ma J."/>
        </authorList>
    </citation>
    <scope>NUCLEOTIDE SEQUENCE [LARGE SCALE GENOMIC DNA]</scope>
    <source>
        <strain evidence="4">NBRC 106593</strain>
    </source>
</reference>
<feature type="chain" id="PRO_5046086173" evidence="2">
    <location>
        <begin position="18"/>
        <end position="145"/>
    </location>
</feature>
<keyword evidence="2" id="KW-0732">Signal</keyword>
<dbReference type="Proteomes" id="UP001596356">
    <property type="component" value="Unassembled WGS sequence"/>
</dbReference>
<evidence type="ECO:0000256" key="2">
    <source>
        <dbReference type="SAM" id="SignalP"/>
    </source>
</evidence>
<keyword evidence="4" id="KW-1185">Reference proteome</keyword>
<evidence type="ECO:0000256" key="1">
    <source>
        <dbReference type="SAM" id="Phobius"/>
    </source>
</evidence>
<accession>A0ABW2AX59</accession>
<organism evidence="3 4">
    <name type="scientific">Branchiibius cervicis</name>
    <dbReference type="NCBI Taxonomy" id="908252"/>
    <lineage>
        <taxon>Bacteria</taxon>
        <taxon>Bacillati</taxon>
        <taxon>Actinomycetota</taxon>
        <taxon>Actinomycetes</taxon>
        <taxon>Micrococcales</taxon>
        <taxon>Dermacoccaceae</taxon>
        <taxon>Branchiibius</taxon>
    </lineage>
</organism>